<evidence type="ECO:0000256" key="1">
    <source>
        <dbReference type="SAM" id="MobiDB-lite"/>
    </source>
</evidence>
<protein>
    <submittedName>
        <fullName evidence="2">Uncharacterized protein</fullName>
    </submittedName>
</protein>
<evidence type="ECO:0000313" key="2">
    <source>
        <dbReference type="EMBL" id="MBX58597.1"/>
    </source>
</evidence>
<name>A0A2P2PV18_RHIMU</name>
<proteinExistence type="predicted"/>
<accession>A0A2P2PV18</accession>
<dbReference type="AlphaFoldDB" id="A0A2P2PV18"/>
<dbReference type="EMBL" id="GGEC01078113">
    <property type="protein sequence ID" value="MBX58597.1"/>
    <property type="molecule type" value="Transcribed_RNA"/>
</dbReference>
<reference evidence="2" key="1">
    <citation type="submission" date="2018-02" db="EMBL/GenBank/DDBJ databases">
        <title>Rhizophora mucronata_Transcriptome.</title>
        <authorList>
            <person name="Meera S.P."/>
            <person name="Sreeshan A."/>
            <person name="Augustine A."/>
        </authorList>
    </citation>
    <scope>NUCLEOTIDE SEQUENCE</scope>
    <source>
        <tissue evidence="2">Leaf</tissue>
    </source>
</reference>
<feature type="region of interest" description="Disordered" evidence="1">
    <location>
        <begin position="1"/>
        <end position="35"/>
    </location>
</feature>
<organism evidence="2">
    <name type="scientific">Rhizophora mucronata</name>
    <name type="common">Asiatic mangrove</name>
    <dbReference type="NCBI Taxonomy" id="61149"/>
    <lineage>
        <taxon>Eukaryota</taxon>
        <taxon>Viridiplantae</taxon>
        <taxon>Streptophyta</taxon>
        <taxon>Embryophyta</taxon>
        <taxon>Tracheophyta</taxon>
        <taxon>Spermatophyta</taxon>
        <taxon>Magnoliopsida</taxon>
        <taxon>eudicotyledons</taxon>
        <taxon>Gunneridae</taxon>
        <taxon>Pentapetalae</taxon>
        <taxon>rosids</taxon>
        <taxon>fabids</taxon>
        <taxon>Malpighiales</taxon>
        <taxon>Rhizophoraceae</taxon>
        <taxon>Rhizophora</taxon>
    </lineage>
</organism>
<sequence length="35" mass="4181">MRMKQSRSAKQFSHQTPLYVQTNIITSQSRKQFSH</sequence>
<feature type="compositionally biased region" description="Polar residues" evidence="1">
    <location>
        <begin position="8"/>
        <end position="35"/>
    </location>
</feature>